<dbReference type="Gene3D" id="3.10.490.10">
    <property type="entry name" value="Gamma-glutamyl cyclotransferase-like"/>
    <property type="match status" value="1"/>
</dbReference>
<proteinExistence type="inferred from homology"/>
<dbReference type="GO" id="GO:0005737">
    <property type="term" value="C:cytoplasm"/>
    <property type="evidence" value="ECO:0007669"/>
    <property type="project" value="TreeGrafter"/>
</dbReference>
<dbReference type="InterPro" id="IPR006840">
    <property type="entry name" value="ChaC"/>
</dbReference>
<reference evidence="5" key="2">
    <citation type="submission" date="2020-06" db="EMBL/GenBank/DDBJ databases">
        <authorList>
            <person name="Sheffer M."/>
        </authorList>
    </citation>
    <scope>NUCLEOTIDE SEQUENCE</scope>
</reference>
<evidence type="ECO:0000313" key="5">
    <source>
        <dbReference type="EMBL" id="KAF8789029.1"/>
    </source>
</evidence>
<protein>
    <recommendedName>
        <fullName evidence="2">glutathione-specific gamma-glutamylcyclotransferase</fullName>
        <ecNumber evidence="2">4.3.2.7</ecNumber>
    </recommendedName>
</protein>
<comment type="catalytic activity">
    <reaction evidence="4">
        <text>glutathione = L-cysteinylglycine + 5-oxo-L-proline</text>
        <dbReference type="Rhea" id="RHEA:47724"/>
        <dbReference type="ChEBI" id="CHEBI:57925"/>
        <dbReference type="ChEBI" id="CHEBI:58402"/>
        <dbReference type="ChEBI" id="CHEBI:61694"/>
        <dbReference type="EC" id="4.3.2.7"/>
    </reaction>
</comment>
<evidence type="ECO:0000256" key="3">
    <source>
        <dbReference type="ARBA" id="ARBA00023239"/>
    </source>
</evidence>
<evidence type="ECO:0000256" key="1">
    <source>
        <dbReference type="ARBA" id="ARBA00009662"/>
    </source>
</evidence>
<reference evidence="5" key="1">
    <citation type="journal article" date="2020" name="bioRxiv">
        <title>Chromosome-level reference genome of the European wasp spider Argiope bruennichi: a resource for studies on range expansion and evolutionary adaptation.</title>
        <authorList>
            <person name="Sheffer M.M."/>
            <person name="Hoppe A."/>
            <person name="Krehenwinkel H."/>
            <person name="Uhl G."/>
            <person name="Kuss A.W."/>
            <person name="Jensen L."/>
            <person name="Jensen C."/>
            <person name="Gillespie R.G."/>
            <person name="Hoff K.J."/>
            <person name="Prost S."/>
        </authorList>
    </citation>
    <scope>NUCLEOTIDE SEQUENCE</scope>
</reference>
<dbReference type="CDD" id="cd06661">
    <property type="entry name" value="GGCT_like"/>
    <property type="match status" value="1"/>
</dbReference>
<organism evidence="5 6">
    <name type="scientific">Argiope bruennichi</name>
    <name type="common">Wasp spider</name>
    <name type="synonym">Aranea bruennichi</name>
    <dbReference type="NCBI Taxonomy" id="94029"/>
    <lineage>
        <taxon>Eukaryota</taxon>
        <taxon>Metazoa</taxon>
        <taxon>Ecdysozoa</taxon>
        <taxon>Arthropoda</taxon>
        <taxon>Chelicerata</taxon>
        <taxon>Arachnida</taxon>
        <taxon>Araneae</taxon>
        <taxon>Araneomorphae</taxon>
        <taxon>Entelegynae</taxon>
        <taxon>Araneoidea</taxon>
        <taxon>Araneidae</taxon>
        <taxon>Argiope</taxon>
    </lineage>
</organism>
<gene>
    <name evidence="5" type="ORF">HNY73_007010</name>
</gene>
<dbReference type="PANTHER" id="PTHR12192">
    <property type="entry name" value="CATION TRANSPORT PROTEIN CHAC-RELATED"/>
    <property type="match status" value="1"/>
</dbReference>
<keyword evidence="6" id="KW-1185">Reference proteome</keyword>
<name>A0A8T0FHP4_ARGBR</name>
<dbReference type="InterPro" id="IPR036568">
    <property type="entry name" value="GGCT-like_sf"/>
</dbReference>
<evidence type="ECO:0000313" key="6">
    <source>
        <dbReference type="Proteomes" id="UP000807504"/>
    </source>
</evidence>
<dbReference type="EMBL" id="JABXBU010000012">
    <property type="protein sequence ID" value="KAF8789029.1"/>
    <property type="molecule type" value="Genomic_DNA"/>
</dbReference>
<evidence type="ECO:0000256" key="2">
    <source>
        <dbReference type="ARBA" id="ARBA00012344"/>
    </source>
</evidence>
<dbReference type="Pfam" id="PF04752">
    <property type="entry name" value="ChaC"/>
    <property type="match status" value="1"/>
</dbReference>
<sequence>MAMWVFGYGSLIWNPGFEYLDSKVGYIKGYNRRFWQGNDFHRGNPDKIGRVATLVEDEQGLTWGKAFLLGPGADTSLAYLDKREAQLGGYCTTVVTFQPRDPTEEPFPVVLYTALPSNRLYAGSAPLHQVATEIAEAKGHCGHNAEYLIRLVHFMKEQLPDVWDEHLYNLDHLVRARLKEKGNFCRGYVKWGERTFGPGSPGGLAMPVPTTLKSGRKGGVPLSSFPFQLCIPGCLGEGNGGLGDERSP</sequence>
<dbReference type="SUPFAM" id="SSF110857">
    <property type="entry name" value="Gamma-glutamyl cyclotransferase-like"/>
    <property type="match status" value="1"/>
</dbReference>
<accession>A0A8T0FHP4</accession>
<dbReference type="GO" id="GO:0061928">
    <property type="term" value="F:glutathione specific gamma-glutamylcyclotransferase activity"/>
    <property type="evidence" value="ECO:0007669"/>
    <property type="project" value="UniProtKB-EC"/>
</dbReference>
<comment type="similarity">
    <text evidence="1">Belongs to the gamma-glutamylcyclotransferase family. ChaC subfamily.</text>
</comment>
<evidence type="ECO:0000256" key="4">
    <source>
        <dbReference type="ARBA" id="ARBA00048073"/>
    </source>
</evidence>
<dbReference type="GO" id="GO:0006751">
    <property type="term" value="P:glutathione catabolic process"/>
    <property type="evidence" value="ECO:0007669"/>
    <property type="project" value="InterPro"/>
</dbReference>
<dbReference type="EC" id="4.3.2.7" evidence="2"/>
<dbReference type="Proteomes" id="UP000807504">
    <property type="component" value="Unassembled WGS sequence"/>
</dbReference>
<comment type="caution">
    <text evidence="5">The sequence shown here is derived from an EMBL/GenBank/DDBJ whole genome shotgun (WGS) entry which is preliminary data.</text>
</comment>
<dbReference type="InterPro" id="IPR013024">
    <property type="entry name" value="GGCT-like"/>
</dbReference>
<dbReference type="PANTHER" id="PTHR12192:SF26">
    <property type="entry name" value="GLUTATHIONE-SPECIFIC GAMMA-GLUTAMYLCYCLOTRANSFERASE 1"/>
    <property type="match status" value="1"/>
</dbReference>
<keyword evidence="3" id="KW-0456">Lyase</keyword>
<dbReference type="AlphaFoldDB" id="A0A8T0FHP4"/>